<dbReference type="EMBL" id="MU825882">
    <property type="protein sequence ID" value="KAJ7385118.1"/>
    <property type="molecule type" value="Genomic_DNA"/>
</dbReference>
<keyword evidence="2" id="KW-1185">Reference proteome</keyword>
<accession>A0A9W9ZQR6</accession>
<gene>
    <name evidence="1" type="ORF">OS493_017487</name>
</gene>
<dbReference type="Proteomes" id="UP001163046">
    <property type="component" value="Unassembled WGS sequence"/>
</dbReference>
<evidence type="ECO:0000313" key="2">
    <source>
        <dbReference type="Proteomes" id="UP001163046"/>
    </source>
</evidence>
<organism evidence="1 2">
    <name type="scientific">Desmophyllum pertusum</name>
    <dbReference type="NCBI Taxonomy" id="174260"/>
    <lineage>
        <taxon>Eukaryota</taxon>
        <taxon>Metazoa</taxon>
        <taxon>Cnidaria</taxon>
        <taxon>Anthozoa</taxon>
        <taxon>Hexacorallia</taxon>
        <taxon>Scleractinia</taxon>
        <taxon>Caryophylliina</taxon>
        <taxon>Caryophylliidae</taxon>
        <taxon>Desmophyllum</taxon>
    </lineage>
</organism>
<proteinExistence type="predicted"/>
<sequence length="84" mass="9201">MGESADALPFSVANILKGDLSKGVKKPGQSLCNASKALTLAERLAVLGIRSALYTYELILMYDYHKQPCYILKLSLNLPDKKAE</sequence>
<reference evidence="1" key="1">
    <citation type="submission" date="2023-01" db="EMBL/GenBank/DDBJ databases">
        <title>Genome assembly of the deep-sea coral Lophelia pertusa.</title>
        <authorList>
            <person name="Herrera S."/>
            <person name="Cordes E."/>
        </authorList>
    </citation>
    <scope>NUCLEOTIDE SEQUENCE</scope>
    <source>
        <strain evidence="1">USNM1676648</strain>
        <tissue evidence="1">Polyp</tissue>
    </source>
</reference>
<name>A0A9W9ZQR6_9CNID</name>
<evidence type="ECO:0000313" key="1">
    <source>
        <dbReference type="EMBL" id="KAJ7385118.1"/>
    </source>
</evidence>
<dbReference type="AlphaFoldDB" id="A0A9W9ZQR6"/>
<protein>
    <submittedName>
        <fullName evidence="1">Uncharacterized protein</fullName>
    </submittedName>
</protein>
<comment type="caution">
    <text evidence="1">The sequence shown here is derived from an EMBL/GenBank/DDBJ whole genome shotgun (WGS) entry which is preliminary data.</text>
</comment>